<feature type="compositionally biased region" description="Basic and acidic residues" evidence="1">
    <location>
        <begin position="48"/>
        <end position="81"/>
    </location>
</feature>
<dbReference type="PANTHER" id="PTHR11736">
    <property type="entry name" value="MELANOMA-ASSOCIATED ANTIGEN MAGE ANTIGEN"/>
    <property type="match status" value="1"/>
</dbReference>
<name>A0ABM0S9A8_GALVR</name>
<dbReference type="InterPro" id="IPR041898">
    <property type="entry name" value="MAGE_WH1"/>
</dbReference>
<dbReference type="InterPro" id="IPR021072">
    <property type="entry name" value="MAGE_N"/>
</dbReference>
<dbReference type="Pfam" id="PF01454">
    <property type="entry name" value="MAGE"/>
    <property type="match status" value="1"/>
</dbReference>
<organism evidence="3 4">
    <name type="scientific">Galeopterus variegatus</name>
    <name type="common">Malayan flying lemur</name>
    <name type="synonym">Cynocephalus variegatus</name>
    <dbReference type="NCBI Taxonomy" id="482537"/>
    <lineage>
        <taxon>Eukaryota</taxon>
        <taxon>Metazoa</taxon>
        <taxon>Chordata</taxon>
        <taxon>Craniata</taxon>
        <taxon>Vertebrata</taxon>
        <taxon>Euteleostomi</taxon>
        <taxon>Mammalia</taxon>
        <taxon>Eutheria</taxon>
        <taxon>Euarchontoglires</taxon>
        <taxon>Dermoptera</taxon>
        <taxon>Cynocephalidae</taxon>
        <taxon>Galeopterus</taxon>
    </lineage>
</organism>
<dbReference type="SMART" id="SM01392">
    <property type="entry name" value="MAGE_N"/>
    <property type="match status" value="1"/>
</dbReference>
<evidence type="ECO:0000259" key="2">
    <source>
        <dbReference type="PROSITE" id="PS50838"/>
    </source>
</evidence>
<evidence type="ECO:0000313" key="4">
    <source>
        <dbReference type="RefSeq" id="XP_008589449.1"/>
    </source>
</evidence>
<dbReference type="SMART" id="SM01373">
    <property type="entry name" value="MAGE"/>
    <property type="match status" value="1"/>
</dbReference>
<dbReference type="InterPro" id="IPR041899">
    <property type="entry name" value="MAGE_WH2"/>
</dbReference>
<dbReference type="Pfam" id="PF12440">
    <property type="entry name" value="MAGE_N"/>
    <property type="match status" value="1"/>
</dbReference>
<dbReference type="InterPro" id="IPR037445">
    <property type="entry name" value="MAGE"/>
</dbReference>
<feature type="compositionally biased region" description="Low complexity" evidence="1">
    <location>
        <begin position="94"/>
        <end position="106"/>
    </location>
</feature>
<dbReference type="Gene3D" id="1.10.10.1200">
    <property type="entry name" value="MAGE homology domain, winged helix WH1 motif"/>
    <property type="match status" value="1"/>
</dbReference>
<feature type="compositionally biased region" description="Low complexity" evidence="1">
    <location>
        <begin position="113"/>
        <end position="124"/>
    </location>
</feature>
<dbReference type="GeneID" id="103606664"/>
<evidence type="ECO:0000256" key="1">
    <source>
        <dbReference type="SAM" id="MobiDB-lite"/>
    </source>
</evidence>
<dbReference type="PROSITE" id="PS50838">
    <property type="entry name" value="MAGE"/>
    <property type="match status" value="1"/>
</dbReference>
<feature type="compositionally biased region" description="Polar residues" evidence="1">
    <location>
        <begin position="125"/>
        <end position="146"/>
    </location>
</feature>
<accession>A0ABM0S9A8</accession>
<gene>
    <name evidence="4" type="primary">LOC103606664</name>
</gene>
<reference evidence="4" key="1">
    <citation type="submission" date="2025-08" db="UniProtKB">
        <authorList>
            <consortium name="RefSeq"/>
        </authorList>
    </citation>
    <scope>IDENTIFICATION</scope>
</reference>
<dbReference type="Proteomes" id="UP000694923">
    <property type="component" value="Unplaced"/>
</dbReference>
<feature type="region of interest" description="Disordered" evidence="1">
    <location>
        <begin position="1"/>
        <end position="153"/>
    </location>
</feature>
<proteinExistence type="predicted"/>
<dbReference type="InterPro" id="IPR002190">
    <property type="entry name" value="MHD_dom"/>
</dbReference>
<dbReference type="RefSeq" id="XP_008589449.1">
    <property type="nucleotide sequence ID" value="XM_008591227.1"/>
</dbReference>
<protein>
    <submittedName>
        <fullName evidence="4">Melanoma-associated antigen B10-like</fullName>
    </submittedName>
</protein>
<sequence>MGDRKRRPLTSTSGVRGTGDLVVRHLASGQQRETSRLCQKVRRRRLVRFKDAPYLHREPQGCREPEGVKSAHSSVAEEEKSVSSSSPHFKEDSQSSSAAGSPSDQQEPGKAPSSTAAAAAASSTMSHEGATSQVEEKPNASQAQASTEHKQRDPVENKAIMLIRYLLYKYQMKEPITKADMLRNVIQTDKNHFPKILSRASRHLELVFGLDLKEVDPNRSLYVLVNKLERSCDGRVNDNTGMANTGLLMTVLAVIFSNGNCATEEQIWEVLNAMRIYDGEEHVIYGEPRKLFTEDMVKEKYLEYRQAPNSDPPSYEFLWGPRVYDETSKMKVLEFFAKIHQTVPSDFPTLYAEALRDEEERSRARVAARACTAAMASARSRALSSSFSCPK</sequence>
<dbReference type="PANTHER" id="PTHR11736:SF36">
    <property type="entry name" value="MELANOMA-ASSOCIATED ANTIGEN B10"/>
    <property type="match status" value="1"/>
</dbReference>
<feature type="domain" description="MAGE" evidence="2">
    <location>
        <begin position="155"/>
        <end position="354"/>
    </location>
</feature>
<evidence type="ECO:0000313" key="3">
    <source>
        <dbReference type="Proteomes" id="UP000694923"/>
    </source>
</evidence>
<dbReference type="Gene3D" id="1.10.10.1210">
    <property type="entry name" value="MAGE homology domain, winged helix WH2 motif"/>
    <property type="match status" value="1"/>
</dbReference>
<keyword evidence="3" id="KW-1185">Reference proteome</keyword>